<proteinExistence type="predicted"/>
<sequence>MTEFTLTVDLQAHAAVVLCTKTYRTHKTKPRSTSHIEWECQAVGGVPPEDASSFIGDTKLTVTNRSPKAPSKSRRRSSATTISLTFSVLGAQVA</sequence>
<protein>
    <submittedName>
        <fullName evidence="1">Uncharacterized protein</fullName>
    </submittedName>
</protein>
<gene>
    <name evidence="1" type="ORF">ROHU_004126</name>
</gene>
<accession>A0A498NQ39</accession>
<reference evidence="1 2" key="1">
    <citation type="submission" date="2018-03" db="EMBL/GenBank/DDBJ databases">
        <title>Draft genome sequence of Rohu Carp (Labeo rohita).</title>
        <authorList>
            <person name="Das P."/>
            <person name="Kushwaha B."/>
            <person name="Joshi C.G."/>
            <person name="Kumar D."/>
            <person name="Nagpure N.S."/>
            <person name="Sahoo L."/>
            <person name="Das S.P."/>
            <person name="Bit A."/>
            <person name="Patnaik S."/>
            <person name="Meher P.K."/>
            <person name="Jayasankar P."/>
            <person name="Koringa P.G."/>
            <person name="Patel N.V."/>
            <person name="Hinsu A.T."/>
            <person name="Kumar R."/>
            <person name="Pandey M."/>
            <person name="Agarwal S."/>
            <person name="Srivastava S."/>
            <person name="Singh M."/>
            <person name="Iquebal M.A."/>
            <person name="Jaiswal S."/>
            <person name="Angadi U.B."/>
            <person name="Kumar N."/>
            <person name="Raza M."/>
            <person name="Shah T.M."/>
            <person name="Rai A."/>
            <person name="Jena J.K."/>
        </authorList>
    </citation>
    <scope>NUCLEOTIDE SEQUENCE [LARGE SCALE GENOMIC DNA]</scope>
    <source>
        <strain evidence="1">DASCIFA01</strain>
        <tissue evidence="1">Testis</tissue>
    </source>
</reference>
<evidence type="ECO:0000313" key="2">
    <source>
        <dbReference type="Proteomes" id="UP000290572"/>
    </source>
</evidence>
<name>A0A498NQ39_LABRO</name>
<keyword evidence="2" id="KW-1185">Reference proteome</keyword>
<dbReference type="AlphaFoldDB" id="A0A498NQ39"/>
<dbReference type="Proteomes" id="UP000290572">
    <property type="component" value="Unassembled WGS sequence"/>
</dbReference>
<evidence type="ECO:0000313" key="1">
    <source>
        <dbReference type="EMBL" id="RXN34085.1"/>
    </source>
</evidence>
<organism evidence="1 2">
    <name type="scientific">Labeo rohita</name>
    <name type="common">Indian major carp</name>
    <name type="synonym">Cyprinus rohita</name>
    <dbReference type="NCBI Taxonomy" id="84645"/>
    <lineage>
        <taxon>Eukaryota</taxon>
        <taxon>Metazoa</taxon>
        <taxon>Chordata</taxon>
        <taxon>Craniata</taxon>
        <taxon>Vertebrata</taxon>
        <taxon>Euteleostomi</taxon>
        <taxon>Actinopterygii</taxon>
        <taxon>Neopterygii</taxon>
        <taxon>Teleostei</taxon>
        <taxon>Ostariophysi</taxon>
        <taxon>Cypriniformes</taxon>
        <taxon>Cyprinidae</taxon>
        <taxon>Labeoninae</taxon>
        <taxon>Labeonini</taxon>
        <taxon>Labeo</taxon>
    </lineage>
</organism>
<comment type="caution">
    <text evidence="1">The sequence shown here is derived from an EMBL/GenBank/DDBJ whole genome shotgun (WGS) entry which is preliminary data.</text>
</comment>
<dbReference type="EMBL" id="QBIY01011211">
    <property type="protein sequence ID" value="RXN34085.1"/>
    <property type="molecule type" value="Genomic_DNA"/>
</dbReference>